<evidence type="ECO:0000256" key="1">
    <source>
        <dbReference type="SAM" id="Phobius"/>
    </source>
</evidence>
<keyword evidence="1" id="KW-0472">Membrane</keyword>
<reference evidence="2" key="1">
    <citation type="journal article" date="2023" name="GigaByte">
        <title>Genome assembly of the bearded iris, Iris pallida Lam.</title>
        <authorList>
            <person name="Bruccoleri R.E."/>
            <person name="Oakeley E.J."/>
            <person name="Faust A.M.E."/>
            <person name="Altorfer M."/>
            <person name="Dessus-Babus S."/>
            <person name="Burckhardt D."/>
            <person name="Oertli M."/>
            <person name="Naumann U."/>
            <person name="Petersen F."/>
            <person name="Wong J."/>
        </authorList>
    </citation>
    <scope>NUCLEOTIDE SEQUENCE</scope>
    <source>
        <strain evidence="2">GSM-AAB239-AS_SAM_17_03QT</strain>
    </source>
</reference>
<feature type="transmembrane region" description="Helical" evidence="1">
    <location>
        <begin position="61"/>
        <end position="82"/>
    </location>
</feature>
<dbReference type="AlphaFoldDB" id="A0AAX6DZF9"/>
<accession>A0AAX6DZF9</accession>
<organism evidence="2 3">
    <name type="scientific">Iris pallida</name>
    <name type="common">Sweet iris</name>
    <dbReference type="NCBI Taxonomy" id="29817"/>
    <lineage>
        <taxon>Eukaryota</taxon>
        <taxon>Viridiplantae</taxon>
        <taxon>Streptophyta</taxon>
        <taxon>Embryophyta</taxon>
        <taxon>Tracheophyta</taxon>
        <taxon>Spermatophyta</taxon>
        <taxon>Magnoliopsida</taxon>
        <taxon>Liliopsida</taxon>
        <taxon>Asparagales</taxon>
        <taxon>Iridaceae</taxon>
        <taxon>Iridoideae</taxon>
        <taxon>Irideae</taxon>
        <taxon>Iris</taxon>
    </lineage>
</organism>
<reference evidence="2" key="2">
    <citation type="submission" date="2023-04" db="EMBL/GenBank/DDBJ databases">
        <authorList>
            <person name="Bruccoleri R.E."/>
            <person name="Oakeley E.J."/>
            <person name="Faust A.-M."/>
            <person name="Dessus-Babus S."/>
            <person name="Altorfer M."/>
            <person name="Burckhardt D."/>
            <person name="Oertli M."/>
            <person name="Naumann U."/>
            <person name="Petersen F."/>
            <person name="Wong J."/>
        </authorList>
    </citation>
    <scope>NUCLEOTIDE SEQUENCE</scope>
    <source>
        <strain evidence="2">GSM-AAB239-AS_SAM_17_03QT</strain>
        <tissue evidence="2">Leaf</tissue>
    </source>
</reference>
<evidence type="ECO:0000313" key="2">
    <source>
        <dbReference type="EMBL" id="KAJ6797237.1"/>
    </source>
</evidence>
<comment type="caution">
    <text evidence="2">The sequence shown here is derived from an EMBL/GenBank/DDBJ whole genome shotgun (WGS) entry which is preliminary data.</text>
</comment>
<name>A0AAX6DZF9_IRIPA</name>
<proteinExistence type="predicted"/>
<protein>
    <submittedName>
        <fullName evidence="2">Origin of replication complex subunit 1</fullName>
    </submittedName>
</protein>
<sequence>MHTLFSIRSMAFSDLGDNSFRQYFPLLLFPLALWCPWVEFRRGDTTIRERTTCKGPFNSTHLFYVVFLCCRLGNHIICTIIYTQPHNWPLYKT</sequence>
<keyword evidence="1" id="KW-0812">Transmembrane</keyword>
<keyword evidence="1" id="KW-1133">Transmembrane helix</keyword>
<keyword evidence="3" id="KW-1185">Reference proteome</keyword>
<dbReference type="EMBL" id="JANAVB010040876">
    <property type="protein sequence ID" value="KAJ6797237.1"/>
    <property type="molecule type" value="Genomic_DNA"/>
</dbReference>
<feature type="transmembrane region" description="Helical" evidence="1">
    <location>
        <begin position="20"/>
        <end position="40"/>
    </location>
</feature>
<dbReference type="Proteomes" id="UP001140949">
    <property type="component" value="Unassembled WGS sequence"/>
</dbReference>
<gene>
    <name evidence="2" type="ORF">M6B38_110085</name>
</gene>
<evidence type="ECO:0000313" key="3">
    <source>
        <dbReference type="Proteomes" id="UP001140949"/>
    </source>
</evidence>